<evidence type="ECO:0000259" key="7">
    <source>
        <dbReference type="Pfam" id="PF02687"/>
    </source>
</evidence>
<comment type="caution">
    <text evidence="9">The sequence shown here is derived from an EMBL/GenBank/DDBJ whole genome shotgun (WGS) entry which is preliminary data.</text>
</comment>
<evidence type="ECO:0000256" key="1">
    <source>
        <dbReference type="ARBA" id="ARBA00004651"/>
    </source>
</evidence>
<accession>A0ABT5VSH8</accession>
<sequence>MHLIKQIFRSILKFRMASLFSIFSLVTAFLCIIIITLYVSFEKSFDQFHTNNSSIYRVETSYSAWIPAIAADVIKENIPEVVNVTSIWNRGKSKFATEKMNLSDQFVSTDALYASDEFLRMFSFPLIIGDKNTVLIEPGNVVITESLSKKLFGKENAYGKTITINKAEFMVSGIMHDLPNNSTIQSDCLISFSTLTRDARGKIKATKSWSEWSYNVFIQARKGIKPKKLVQKISQIDQFDKKLEGIKERNPNKEPLSLRPLKELHYASSYWGKSNKLILNILSILGFMIMCMGFVNFINFSTSQASNRAKALSIQQVLGGKKQMARIQVILESIILSLISIIVAIAIHFLIYPTIESFFEIKGLSFESRPIYLIWFFILSISFGVLASLYPSNYFNSAPISEVIKGKIFFVKKGKAFRNALIIIQFVFAIGLIISTLIIEKQLHFWKNFDIGIDKEHVVCIRTTKDLREHHQAFADELMKSREILDYTYSNFIPGQVGMGWGREIDGQYVNIKCWPIDHHFLDFFKIKIAEGRSFNPNSQADINTFIINRKAAEEFGWENPLEHQMGGFDFLGDIIGVAENFNFSRLQDEIMPMQFWLTNKRKYVLMLRVQPQKYQQTVTYIKNIAQKFDSTNQIDVKFLDDQLNALYTKEEKIARFIEFITLWCVILAMFGILGLSFFIGYDKTKEIGIRKVNGAKTHEIIKMLNIDFLKWIAIAYLIACPLAYLAMNKWLENFAYRTELSWWVFALAGIITMGIALLTVSFQSWRAATRNPVESLRYE</sequence>
<feature type="transmembrane region" description="Helical" evidence="6">
    <location>
        <begin position="416"/>
        <end position="439"/>
    </location>
</feature>
<keyword evidence="2" id="KW-1003">Cell membrane</keyword>
<keyword evidence="4 6" id="KW-1133">Transmembrane helix</keyword>
<organism evidence="9 10">
    <name type="scientific">Paralabilibaculum antarcticum</name>
    <dbReference type="NCBI Taxonomy" id="2912572"/>
    <lineage>
        <taxon>Bacteria</taxon>
        <taxon>Pseudomonadati</taxon>
        <taxon>Bacteroidota</taxon>
        <taxon>Bacteroidia</taxon>
        <taxon>Marinilabiliales</taxon>
        <taxon>Marinifilaceae</taxon>
        <taxon>Paralabilibaculum</taxon>
    </lineage>
</organism>
<evidence type="ECO:0000256" key="4">
    <source>
        <dbReference type="ARBA" id="ARBA00022989"/>
    </source>
</evidence>
<reference evidence="9 10" key="1">
    <citation type="submission" date="2022-01" db="EMBL/GenBank/DDBJ databases">
        <title>Labilibaculum sp. nov, a marine bacterium isolated from Antarctica.</title>
        <authorList>
            <person name="Dai W."/>
        </authorList>
    </citation>
    <scope>NUCLEOTIDE SEQUENCE [LARGE SCALE GENOMIC DNA]</scope>
    <source>
        <strain evidence="9 10">DW002</strain>
    </source>
</reference>
<feature type="domain" description="ABC3 transporter permease C-terminal" evidence="7">
    <location>
        <begin position="661"/>
        <end position="773"/>
    </location>
</feature>
<feature type="transmembrane region" description="Helical" evidence="6">
    <location>
        <begin position="20"/>
        <end position="41"/>
    </location>
</feature>
<keyword evidence="10" id="KW-1185">Reference proteome</keyword>
<name>A0ABT5VSH8_9BACT</name>
<feature type="domain" description="MacB-like periplasmic core" evidence="8">
    <location>
        <begin position="20"/>
        <end position="235"/>
    </location>
</feature>
<evidence type="ECO:0000313" key="10">
    <source>
        <dbReference type="Proteomes" id="UP001528920"/>
    </source>
</evidence>
<protein>
    <submittedName>
        <fullName evidence="9">ABC transporter permease</fullName>
    </submittedName>
</protein>
<dbReference type="InterPro" id="IPR025857">
    <property type="entry name" value="MacB_PCD"/>
</dbReference>
<evidence type="ECO:0000256" key="2">
    <source>
        <dbReference type="ARBA" id="ARBA00022475"/>
    </source>
</evidence>
<gene>
    <name evidence="9" type="ORF">L3049_10225</name>
</gene>
<evidence type="ECO:0000256" key="5">
    <source>
        <dbReference type="ARBA" id="ARBA00023136"/>
    </source>
</evidence>
<dbReference type="Pfam" id="PF12704">
    <property type="entry name" value="MacB_PCD"/>
    <property type="match status" value="1"/>
</dbReference>
<feature type="transmembrane region" description="Helical" evidence="6">
    <location>
        <begin position="709"/>
        <end position="728"/>
    </location>
</feature>
<dbReference type="RefSeq" id="WP_275109712.1">
    <property type="nucleotide sequence ID" value="NZ_JAKJSC010000001.1"/>
</dbReference>
<feature type="transmembrane region" description="Helical" evidence="6">
    <location>
        <begin position="372"/>
        <end position="395"/>
    </location>
</feature>
<feature type="domain" description="ABC3 transporter permease C-terminal" evidence="7">
    <location>
        <begin position="284"/>
        <end position="397"/>
    </location>
</feature>
<dbReference type="InterPro" id="IPR050250">
    <property type="entry name" value="Macrolide_Exporter_MacB"/>
</dbReference>
<feature type="transmembrane region" description="Helical" evidence="6">
    <location>
        <begin position="743"/>
        <end position="763"/>
    </location>
</feature>
<keyword evidence="3 6" id="KW-0812">Transmembrane</keyword>
<evidence type="ECO:0000256" key="3">
    <source>
        <dbReference type="ARBA" id="ARBA00022692"/>
    </source>
</evidence>
<evidence type="ECO:0000313" key="9">
    <source>
        <dbReference type="EMBL" id="MDE5418386.1"/>
    </source>
</evidence>
<evidence type="ECO:0000259" key="8">
    <source>
        <dbReference type="Pfam" id="PF12704"/>
    </source>
</evidence>
<evidence type="ECO:0000256" key="6">
    <source>
        <dbReference type="SAM" id="Phobius"/>
    </source>
</evidence>
<dbReference type="InterPro" id="IPR003838">
    <property type="entry name" value="ABC3_permease_C"/>
</dbReference>
<keyword evidence="5 6" id="KW-0472">Membrane</keyword>
<dbReference type="EMBL" id="JAKJSC010000001">
    <property type="protein sequence ID" value="MDE5418386.1"/>
    <property type="molecule type" value="Genomic_DNA"/>
</dbReference>
<dbReference type="PANTHER" id="PTHR30572">
    <property type="entry name" value="MEMBRANE COMPONENT OF TRANSPORTER-RELATED"/>
    <property type="match status" value="1"/>
</dbReference>
<feature type="transmembrane region" description="Helical" evidence="6">
    <location>
        <begin position="329"/>
        <end position="352"/>
    </location>
</feature>
<dbReference type="Proteomes" id="UP001528920">
    <property type="component" value="Unassembled WGS sequence"/>
</dbReference>
<dbReference type="Pfam" id="PF02687">
    <property type="entry name" value="FtsX"/>
    <property type="match status" value="2"/>
</dbReference>
<feature type="transmembrane region" description="Helical" evidence="6">
    <location>
        <begin position="661"/>
        <end position="682"/>
    </location>
</feature>
<comment type="subcellular location">
    <subcellularLocation>
        <location evidence="1">Cell membrane</location>
        <topology evidence="1">Multi-pass membrane protein</topology>
    </subcellularLocation>
</comment>
<dbReference type="PANTHER" id="PTHR30572:SF18">
    <property type="entry name" value="ABC-TYPE MACROLIDE FAMILY EXPORT SYSTEM PERMEASE COMPONENT 2"/>
    <property type="match status" value="1"/>
</dbReference>
<proteinExistence type="predicted"/>
<feature type="transmembrane region" description="Helical" evidence="6">
    <location>
        <begin position="277"/>
        <end position="298"/>
    </location>
</feature>